<evidence type="ECO:0000313" key="12">
    <source>
        <dbReference type="Proteomes" id="UP000799766"/>
    </source>
</evidence>
<dbReference type="EMBL" id="MU001672">
    <property type="protein sequence ID" value="KAF2461165.1"/>
    <property type="molecule type" value="Genomic_DNA"/>
</dbReference>
<dbReference type="Gene3D" id="1.20.1250.20">
    <property type="entry name" value="MFS general substrate transporter like domains"/>
    <property type="match status" value="1"/>
</dbReference>
<dbReference type="PRINTS" id="PR00171">
    <property type="entry name" value="SUGRTRNSPORT"/>
</dbReference>
<dbReference type="Proteomes" id="UP000799766">
    <property type="component" value="Unassembled WGS sequence"/>
</dbReference>
<dbReference type="InterPro" id="IPR036259">
    <property type="entry name" value="MFS_trans_sf"/>
</dbReference>
<dbReference type="InterPro" id="IPR005828">
    <property type="entry name" value="MFS_sugar_transport-like"/>
</dbReference>
<keyword evidence="4 9" id="KW-0812">Transmembrane</keyword>
<feature type="region of interest" description="Disordered" evidence="8">
    <location>
        <begin position="1"/>
        <end position="24"/>
    </location>
</feature>
<feature type="transmembrane region" description="Helical" evidence="9">
    <location>
        <begin position="370"/>
        <end position="388"/>
    </location>
</feature>
<evidence type="ECO:0000256" key="8">
    <source>
        <dbReference type="SAM" id="MobiDB-lite"/>
    </source>
</evidence>
<dbReference type="InterPro" id="IPR050360">
    <property type="entry name" value="MFS_Sugar_Transporters"/>
</dbReference>
<name>A0A6A6PB45_9PEZI</name>
<feature type="transmembrane region" description="Helical" evidence="9">
    <location>
        <begin position="434"/>
        <end position="459"/>
    </location>
</feature>
<keyword evidence="3 7" id="KW-0813">Transport</keyword>
<dbReference type="PROSITE" id="PS00217">
    <property type="entry name" value="SUGAR_TRANSPORT_2"/>
    <property type="match status" value="1"/>
</dbReference>
<feature type="transmembrane region" description="Helical" evidence="9">
    <location>
        <begin position="127"/>
        <end position="146"/>
    </location>
</feature>
<evidence type="ECO:0000256" key="5">
    <source>
        <dbReference type="ARBA" id="ARBA00022989"/>
    </source>
</evidence>
<feature type="transmembrane region" description="Helical" evidence="9">
    <location>
        <begin position="345"/>
        <end position="363"/>
    </location>
</feature>
<proteinExistence type="inferred from homology"/>
<dbReference type="GO" id="GO:0005351">
    <property type="term" value="F:carbohydrate:proton symporter activity"/>
    <property type="evidence" value="ECO:0007669"/>
    <property type="project" value="TreeGrafter"/>
</dbReference>
<feature type="transmembrane region" description="Helical" evidence="9">
    <location>
        <begin position="100"/>
        <end position="120"/>
    </location>
</feature>
<protein>
    <submittedName>
        <fullName evidence="11">General substrate transporter</fullName>
    </submittedName>
</protein>
<gene>
    <name evidence="11" type="ORF">BDY21DRAFT_297890</name>
</gene>
<evidence type="ECO:0000313" key="11">
    <source>
        <dbReference type="EMBL" id="KAF2461165.1"/>
    </source>
</evidence>
<evidence type="ECO:0000256" key="3">
    <source>
        <dbReference type="ARBA" id="ARBA00022448"/>
    </source>
</evidence>
<evidence type="ECO:0000256" key="6">
    <source>
        <dbReference type="ARBA" id="ARBA00023136"/>
    </source>
</evidence>
<feature type="domain" description="Major facilitator superfamily (MFS) profile" evidence="10">
    <location>
        <begin position="49"/>
        <end position="493"/>
    </location>
</feature>
<evidence type="ECO:0000256" key="2">
    <source>
        <dbReference type="ARBA" id="ARBA00010992"/>
    </source>
</evidence>
<feature type="transmembrane region" description="Helical" evidence="9">
    <location>
        <begin position="308"/>
        <end position="333"/>
    </location>
</feature>
<dbReference type="PANTHER" id="PTHR48022">
    <property type="entry name" value="PLASTIDIC GLUCOSE TRANSPORTER 4"/>
    <property type="match status" value="1"/>
</dbReference>
<feature type="compositionally biased region" description="Polar residues" evidence="8">
    <location>
        <begin position="1"/>
        <end position="23"/>
    </location>
</feature>
<evidence type="ECO:0000256" key="9">
    <source>
        <dbReference type="SAM" id="Phobius"/>
    </source>
</evidence>
<keyword evidence="12" id="KW-1185">Reference proteome</keyword>
<feature type="transmembrane region" description="Helical" evidence="9">
    <location>
        <begin position="400"/>
        <end position="422"/>
    </location>
</feature>
<dbReference type="InterPro" id="IPR020846">
    <property type="entry name" value="MFS_dom"/>
</dbReference>
<dbReference type="InterPro" id="IPR005829">
    <property type="entry name" value="Sugar_transporter_CS"/>
</dbReference>
<dbReference type="PANTHER" id="PTHR48022:SF10">
    <property type="entry name" value="MAJOR FACILITATOR SUPERFAMILY (MFS) PROFILE DOMAIN-CONTAINING PROTEIN"/>
    <property type="match status" value="1"/>
</dbReference>
<accession>A0A6A6PB45</accession>
<keyword evidence="5 9" id="KW-1133">Transmembrane helix</keyword>
<feature type="transmembrane region" description="Helical" evidence="9">
    <location>
        <begin position="47"/>
        <end position="68"/>
    </location>
</feature>
<dbReference type="OrthoDB" id="6612291at2759"/>
<sequence>MPTTAPSSAKQDSVEMVTTSSSMADEANRPGRILDLHKDFFFHRRTLYCCAVMSIGGFQFGFDLSAIAGMQAMPGFLQVFGFPDPTAVLGYGIDPTVQQLINSLMSIGAFVACVSVGPLGNYLSRKWSIVLGIVLNHLGVILMMVAKDLATLYAGRLIIGLANGYLDILPQLYIHETAPAYQRGALLGGFNAFIGVGLLVGSIAANYTAKIIGKEAYLIPLGLFLVVPSIIGVALPFLPETPRWLMEHGKEEKARKAIWRLRNQSTEPELIEAELEEIREALETEKRLSQGVKIFDLFRKANLRRTMLSLALLLSLSGSGALFLLGYGTYFFSVAGQTKAFEENVGMTAAGLVATIFSMWLITKVGRRTVLLFGFASQGICMIIVAATSEKGMTETIGKVMVAFTIMYIFFYNLCCAPYLYLVAGEIPSQRLRGYTLGIAIAISFFFSWLVSYTAPYFINPLELNWGPKYGYIWFGSNFIIFVCFYFWIPETKDRTLEEIDEMFEDNVPARKFKGYVCVRAHNAEIVGSQRVTGDKEGVPAQHLENA</sequence>
<dbReference type="PROSITE" id="PS50850">
    <property type="entry name" value="MFS"/>
    <property type="match status" value="1"/>
</dbReference>
<organism evidence="11 12">
    <name type="scientific">Lineolata rhizophorae</name>
    <dbReference type="NCBI Taxonomy" id="578093"/>
    <lineage>
        <taxon>Eukaryota</taxon>
        <taxon>Fungi</taxon>
        <taxon>Dikarya</taxon>
        <taxon>Ascomycota</taxon>
        <taxon>Pezizomycotina</taxon>
        <taxon>Dothideomycetes</taxon>
        <taxon>Dothideomycetes incertae sedis</taxon>
        <taxon>Lineolatales</taxon>
        <taxon>Lineolataceae</taxon>
        <taxon>Lineolata</taxon>
    </lineage>
</organism>
<evidence type="ECO:0000256" key="4">
    <source>
        <dbReference type="ARBA" id="ARBA00022692"/>
    </source>
</evidence>
<evidence type="ECO:0000256" key="7">
    <source>
        <dbReference type="RuleBase" id="RU003346"/>
    </source>
</evidence>
<dbReference type="AlphaFoldDB" id="A0A6A6PB45"/>
<evidence type="ECO:0000259" key="10">
    <source>
        <dbReference type="PROSITE" id="PS50850"/>
    </source>
</evidence>
<dbReference type="SUPFAM" id="SSF103473">
    <property type="entry name" value="MFS general substrate transporter"/>
    <property type="match status" value="1"/>
</dbReference>
<dbReference type="InterPro" id="IPR003663">
    <property type="entry name" value="Sugar/inositol_transpt"/>
</dbReference>
<comment type="subcellular location">
    <subcellularLocation>
        <location evidence="1">Membrane</location>
        <topology evidence="1">Multi-pass membrane protein</topology>
    </subcellularLocation>
</comment>
<feature type="transmembrane region" description="Helical" evidence="9">
    <location>
        <begin position="471"/>
        <end position="489"/>
    </location>
</feature>
<evidence type="ECO:0000256" key="1">
    <source>
        <dbReference type="ARBA" id="ARBA00004141"/>
    </source>
</evidence>
<keyword evidence="6 9" id="KW-0472">Membrane</keyword>
<feature type="transmembrane region" description="Helical" evidence="9">
    <location>
        <begin position="185"/>
        <end position="205"/>
    </location>
</feature>
<dbReference type="GO" id="GO:0016020">
    <property type="term" value="C:membrane"/>
    <property type="evidence" value="ECO:0007669"/>
    <property type="project" value="UniProtKB-SubCell"/>
</dbReference>
<feature type="transmembrane region" description="Helical" evidence="9">
    <location>
        <begin position="217"/>
        <end position="238"/>
    </location>
</feature>
<dbReference type="FunFam" id="1.20.1250.20:FF:000078">
    <property type="entry name" value="MFS maltose transporter, putative"/>
    <property type="match status" value="1"/>
</dbReference>
<dbReference type="Pfam" id="PF00083">
    <property type="entry name" value="Sugar_tr"/>
    <property type="match status" value="1"/>
</dbReference>
<dbReference type="NCBIfam" id="TIGR00879">
    <property type="entry name" value="SP"/>
    <property type="match status" value="1"/>
</dbReference>
<feature type="transmembrane region" description="Helical" evidence="9">
    <location>
        <begin position="152"/>
        <end position="173"/>
    </location>
</feature>
<comment type="similarity">
    <text evidence="2 7">Belongs to the major facilitator superfamily. Sugar transporter (TC 2.A.1.1) family.</text>
</comment>
<reference evidence="11" key="1">
    <citation type="journal article" date="2020" name="Stud. Mycol.">
        <title>101 Dothideomycetes genomes: a test case for predicting lifestyles and emergence of pathogens.</title>
        <authorList>
            <person name="Haridas S."/>
            <person name="Albert R."/>
            <person name="Binder M."/>
            <person name="Bloem J."/>
            <person name="Labutti K."/>
            <person name="Salamov A."/>
            <person name="Andreopoulos B."/>
            <person name="Baker S."/>
            <person name="Barry K."/>
            <person name="Bills G."/>
            <person name="Bluhm B."/>
            <person name="Cannon C."/>
            <person name="Castanera R."/>
            <person name="Culley D."/>
            <person name="Daum C."/>
            <person name="Ezra D."/>
            <person name="Gonzalez J."/>
            <person name="Henrissat B."/>
            <person name="Kuo A."/>
            <person name="Liang C."/>
            <person name="Lipzen A."/>
            <person name="Lutzoni F."/>
            <person name="Magnuson J."/>
            <person name="Mondo S."/>
            <person name="Nolan M."/>
            <person name="Ohm R."/>
            <person name="Pangilinan J."/>
            <person name="Park H.-J."/>
            <person name="Ramirez L."/>
            <person name="Alfaro M."/>
            <person name="Sun H."/>
            <person name="Tritt A."/>
            <person name="Yoshinaga Y."/>
            <person name="Zwiers L.-H."/>
            <person name="Turgeon B."/>
            <person name="Goodwin S."/>
            <person name="Spatafora J."/>
            <person name="Crous P."/>
            <person name="Grigoriev I."/>
        </authorList>
    </citation>
    <scope>NUCLEOTIDE SEQUENCE</scope>
    <source>
        <strain evidence="11">ATCC 16933</strain>
    </source>
</reference>